<dbReference type="InterPro" id="IPR040262">
    <property type="entry name" value="At4g38062-like"/>
</dbReference>
<evidence type="ECO:0000313" key="3">
    <source>
        <dbReference type="EMBL" id="KAK9949388.1"/>
    </source>
</evidence>
<sequence length="316" mass="35823">MELEACHSLIVQLKLQNEELSVMLLVLKLGISEAQLKIANEQSEMVLLDNEKEEYISLLMEQLQMKNAALVMAQTCIEEERAKTASLSRRIDALDLIEKQQLQMLKELDRECREVNDALERANTELAEKISEGSEIEIELHIWKSITENLRIDLEASLGMRKELEASLLAEVDVGETIKQENKGLLGILEEKDKTVENLQQQILLLEPKLKTTDAEDAGSAKIEAAMSLEKLHKEIGWLEQESLTREFTVLQYRQTTEGNVGRDGASFDNQGPGKDLEWNDELVDPEKENVSSTATMMKKTEPISDIRSPFRDLNT</sequence>
<evidence type="ECO:0000313" key="4">
    <source>
        <dbReference type="Proteomes" id="UP001457282"/>
    </source>
</evidence>
<organism evidence="3 4">
    <name type="scientific">Rubus argutus</name>
    <name type="common">Southern blackberry</name>
    <dbReference type="NCBI Taxonomy" id="59490"/>
    <lineage>
        <taxon>Eukaryota</taxon>
        <taxon>Viridiplantae</taxon>
        <taxon>Streptophyta</taxon>
        <taxon>Embryophyta</taxon>
        <taxon>Tracheophyta</taxon>
        <taxon>Spermatophyta</taxon>
        <taxon>Magnoliopsida</taxon>
        <taxon>eudicotyledons</taxon>
        <taxon>Gunneridae</taxon>
        <taxon>Pentapetalae</taxon>
        <taxon>rosids</taxon>
        <taxon>fabids</taxon>
        <taxon>Rosales</taxon>
        <taxon>Rosaceae</taxon>
        <taxon>Rosoideae</taxon>
        <taxon>Rosoideae incertae sedis</taxon>
        <taxon>Rubus</taxon>
    </lineage>
</organism>
<accession>A0AAW1YL76</accession>
<feature type="compositionally biased region" description="Basic and acidic residues" evidence="2">
    <location>
        <begin position="299"/>
        <end position="316"/>
    </location>
</feature>
<dbReference type="PANTHER" id="PTHR45287">
    <property type="entry name" value="OS03G0691500 PROTEIN"/>
    <property type="match status" value="1"/>
</dbReference>
<feature type="coiled-coil region" evidence="1">
    <location>
        <begin position="105"/>
        <end position="132"/>
    </location>
</feature>
<protein>
    <submittedName>
        <fullName evidence="3">Uncharacterized protein</fullName>
    </submittedName>
</protein>
<keyword evidence="1" id="KW-0175">Coiled coil</keyword>
<dbReference type="Proteomes" id="UP001457282">
    <property type="component" value="Unassembled WGS sequence"/>
</dbReference>
<proteinExistence type="predicted"/>
<dbReference type="PANTHER" id="PTHR45287:SF4">
    <property type="entry name" value="OS03G0691500 PROTEIN"/>
    <property type="match status" value="1"/>
</dbReference>
<feature type="region of interest" description="Disordered" evidence="2">
    <location>
        <begin position="259"/>
        <end position="316"/>
    </location>
</feature>
<dbReference type="AlphaFoldDB" id="A0AAW1YL76"/>
<reference evidence="3 4" key="1">
    <citation type="journal article" date="2023" name="G3 (Bethesda)">
        <title>A chromosome-length genome assembly and annotation of blackberry (Rubus argutus, cv. 'Hillquist').</title>
        <authorList>
            <person name="Bruna T."/>
            <person name="Aryal R."/>
            <person name="Dudchenko O."/>
            <person name="Sargent D.J."/>
            <person name="Mead D."/>
            <person name="Buti M."/>
            <person name="Cavallini A."/>
            <person name="Hytonen T."/>
            <person name="Andres J."/>
            <person name="Pham M."/>
            <person name="Weisz D."/>
            <person name="Mascagni F."/>
            <person name="Usai G."/>
            <person name="Natali L."/>
            <person name="Bassil N."/>
            <person name="Fernandez G.E."/>
            <person name="Lomsadze A."/>
            <person name="Armour M."/>
            <person name="Olukolu B."/>
            <person name="Poorten T."/>
            <person name="Britton C."/>
            <person name="Davik J."/>
            <person name="Ashrafi H."/>
            <person name="Aiden E.L."/>
            <person name="Borodovsky M."/>
            <person name="Worthington M."/>
        </authorList>
    </citation>
    <scope>NUCLEOTIDE SEQUENCE [LARGE SCALE GENOMIC DNA]</scope>
    <source>
        <strain evidence="3">PI 553951</strain>
    </source>
</reference>
<keyword evidence="4" id="KW-1185">Reference proteome</keyword>
<evidence type="ECO:0000256" key="1">
    <source>
        <dbReference type="SAM" id="Coils"/>
    </source>
</evidence>
<evidence type="ECO:0000256" key="2">
    <source>
        <dbReference type="SAM" id="MobiDB-lite"/>
    </source>
</evidence>
<comment type="caution">
    <text evidence="3">The sequence shown here is derived from an EMBL/GenBank/DDBJ whole genome shotgun (WGS) entry which is preliminary data.</text>
</comment>
<dbReference type="EMBL" id="JBEDUW010000001">
    <property type="protein sequence ID" value="KAK9949388.1"/>
    <property type="molecule type" value="Genomic_DNA"/>
</dbReference>
<name>A0AAW1YL76_RUBAR</name>
<gene>
    <name evidence="3" type="ORF">M0R45_004913</name>
</gene>